<dbReference type="Pfam" id="PF13395">
    <property type="entry name" value="HNH_4"/>
    <property type="match status" value="1"/>
</dbReference>
<keyword evidence="7 12" id="KW-0694">RNA-binding</keyword>
<keyword evidence="10" id="KW-0464">Manganese</keyword>
<feature type="binding site" evidence="12">
    <location>
        <position position="8"/>
    </location>
    <ligand>
        <name>Mg(2+)</name>
        <dbReference type="ChEBI" id="CHEBI:18420"/>
        <label>1</label>
    </ligand>
</feature>
<evidence type="ECO:0000256" key="10">
    <source>
        <dbReference type="ARBA" id="ARBA00023211"/>
    </source>
</evidence>
<comment type="caution">
    <text evidence="15">The sequence shown here is derived from an EMBL/GenBank/DDBJ whole genome shotgun (WGS) entry which is preliminary data.</text>
</comment>
<dbReference type="InterPro" id="IPR028629">
    <property type="entry name" value="Cas9"/>
</dbReference>
<evidence type="ECO:0000259" key="14">
    <source>
        <dbReference type="PROSITE" id="PS51749"/>
    </source>
</evidence>
<evidence type="ECO:0000256" key="4">
    <source>
        <dbReference type="ARBA" id="ARBA00022759"/>
    </source>
</evidence>
<feature type="binding site" evidence="12">
    <location>
        <position position="556"/>
    </location>
    <ligand>
        <name>Mg(2+)</name>
        <dbReference type="ChEBI" id="CHEBI:18420"/>
        <label>2</label>
    </ligand>
</feature>
<feature type="binding site" evidence="12">
    <location>
        <position position="8"/>
    </location>
    <ligand>
        <name>Mg(2+)</name>
        <dbReference type="ChEBI" id="CHEBI:18420"/>
        <label>2</label>
    </ligand>
</feature>
<dbReference type="Pfam" id="PF18541">
    <property type="entry name" value="RuvC_III"/>
    <property type="match status" value="1"/>
</dbReference>
<keyword evidence="16" id="KW-1185">Reference proteome</keyword>
<evidence type="ECO:0000313" key="15">
    <source>
        <dbReference type="EMBL" id="GGI27199.1"/>
    </source>
</evidence>
<organism evidence="15 16">
    <name type="scientific">Pedobacter mendelii</name>
    <dbReference type="NCBI Taxonomy" id="1908240"/>
    <lineage>
        <taxon>Bacteria</taxon>
        <taxon>Pseudomonadati</taxon>
        <taxon>Bacteroidota</taxon>
        <taxon>Sphingobacteriia</taxon>
        <taxon>Sphingobacteriales</taxon>
        <taxon>Sphingobacteriaceae</taxon>
        <taxon>Pedobacter</taxon>
    </lineage>
</organism>
<comment type="domain">
    <text evidence="12">Has 2 endonuclease domains. The discontinuous RuvC-like domain cleaves the target DNA noncomplementary to crRNA while the HNH nuclease domain cleaves the target DNA complementary to crRNA.</text>
</comment>
<feature type="active site" description="For RuvC-like nuclease domain" evidence="12">
    <location>
        <position position="8"/>
    </location>
</feature>
<evidence type="ECO:0000256" key="3">
    <source>
        <dbReference type="ARBA" id="ARBA00022723"/>
    </source>
</evidence>
<dbReference type="EC" id="3.1.-.-" evidence="12"/>
<evidence type="ECO:0000256" key="11">
    <source>
        <dbReference type="ARBA" id="ARBA00046380"/>
    </source>
</evidence>
<feature type="compositionally biased region" description="Basic and acidic residues" evidence="13">
    <location>
        <begin position="56"/>
        <end position="71"/>
    </location>
</feature>
<keyword evidence="4 12" id="KW-0255">Endonuclease</keyword>
<keyword evidence="6 12" id="KW-0460">Magnesium</keyword>
<dbReference type="InterPro" id="IPR003615">
    <property type="entry name" value="HNH_nuc"/>
</dbReference>
<keyword evidence="8 12" id="KW-0051">Antiviral defense</keyword>
<evidence type="ECO:0000256" key="6">
    <source>
        <dbReference type="ARBA" id="ARBA00022842"/>
    </source>
</evidence>
<evidence type="ECO:0000256" key="9">
    <source>
        <dbReference type="ARBA" id="ARBA00023125"/>
    </source>
</evidence>
<dbReference type="Gene3D" id="1.10.30.50">
    <property type="match status" value="1"/>
</dbReference>
<dbReference type="InterPro" id="IPR036397">
    <property type="entry name" value="RNaseH_sf"/>
</dbReference>
<dbReference type="NCBIfam" id="TIGR01865">
    <property type="entry name" value="cas_Csn1"/>
    <property type="match status" value="1"/>
</dbReference>
<evidence type="ECO:0000256" key="12">
    <source>
        <dbReference type="HAMAP-Rule" id="MF_01480"/>
    </source>
</evidence>
<comment type="cofactor">
    <cofactor evidence="1 12">
        <name>Mg(2+)</name>
        <dbReference type="ChEBI" id="CHEBI:18420"/>
    </cofactor>
</comment>
<gene>
    <name evidence="12 15" type="primary">cas9</name>
    <name evidence="15" type="ORF">GCM10008119_26460</name>
</gene>
<evidence type="ECO:0000256" key="8">
    <source>
        <dbReference type="ARBA" id="ARBA00023118"/>
    </source>
</evidence>
<feature type="binding site" evidence="12">
    <location>
        <position position="552"/>
    </location>
    <ligand>
        <name>Mg(2+)</name>
        <dbReference type="ChEBI" id="CHEBI:18420"/>
        <label>1</label>
    </ligand>
</feature>
<dbReference type="SMART" id="SM00507">
    <property type="entry name" value="HNHc"/>
    <property type="match status" value="1"/>
</dbReference>
<reference evidence="16" key="1">
    <citation type="journal article" date="2019" name="Int. J. Syst. Evol. Microbiol.">
        <title>The Global Catalogue of Microorganisms (GCM) 10K type strain sequencing project: providing services to taxonomists for standard genome sequencing and annotation.</title>
        <authorList>
            <consortium name="The Broad Institute Genomics Platform"/>
            <consortium name="The Broad Institute Genome Sequencing Center for Infectious Disease"/>
            <person name="Wu L."/>
            <person name="Ma J."/>
        </authorList>
    </citation>
    <scope>NUCLEOTIDE SEQUENCE [LARGE SCALE GENOMIC DNA]</scope>
    <source>
        <strain evidence="16">CCM 8939</strain>
    </source>
</reference>
<comment type="similarity">
    <text evidence="12">Belongs to the CRISPR-associated Cas9 family.</text>
</comment>
<protein>
    <recommendedName>
        <fullName evidence="12">CRISPR-associated endonuclease Cas9</fullName>
        <ecNumber evidence="12">3.1.-.-</ecNumber>
    </recommendedName>
</protein>
<feature type="binding site" evidence="12">
    <location>
        <position position="556"/>
    </location>
    <ligand>
        <name>Mg(2+)</name>
        <dbReference type="ChEBI" id="CHEBI:18420"/>
        <label>1</label>
    </ligand>
</feature>
<dbReference type="GO" id="GO:0004519">
    <property type="term" value="F:endonuclease activity"/>
    <property type="evidence" value="ECO:0007669"/>
    <property type="project" value="UniProtKB-KW"/>
</dbReference>
<dbReference type="RefSeq" id="WP_188415172.1">
    <property type="nucleotide sequence ID" value="NZ_BMDJ01000007.1"/>
</dbReference>
<dbReference type="InterPro" id="IPR041383">
    <property type="entry name" value="RuvC_III"/>
</dbReference>
<keyword evidence="3 12" id="KW-0479">Metal-binding</keyword>
<evidence type="ECO:0000256" key="13">
    <source>
        <dbReference type="SAM" id="MobiDB-lite"/>
    </source>
</evidence>
<dbReference type="EMBL" id="BMDJ01000007">
    <property type="protein sequence ID" value="GGI27199.1"/>
    <property type="molecule type" value="Genomic_DNA"/>
</dbReference>
<dbReference type="Gene3D" id="3.30.420.10">
    <property type="entry name" value="Ribonuclease H-like superfamily/Ribonuclease H"/>
    <property type="match status" value="3"/>
</dbReference>
<feature type="region of interest" description="Disordered" evidence="13">
    <location>
        <begin position="50"/>
        <end position="71"/>
    </location>
</feature>
<feature type="active site" description="Proton acceptor for HNH nuclease domain" evidence="12">
    <location>
        <position position="642"/>
    </location>
</feature>
<proteinExistence type="inferred from homology"/>
<comment type="function">
    <text evidence="12">CRISPR (clustered regularly interspaced short palindromic repeat) is an adaptive immune system that provides protection against mobile genetic elements (viruses, transposable elements and conjugative plasmids). CRISPR clusters contain spacers, sequences complementary to antecedent mobile elements, and target invading nucleic acids. CRISPR clusters are transcribed and processed into CRISPR RNA (crRNA). In type II CRISPR systems correct processing of pre-crRNA requires a trans-encoded small RNA (tracrRNA), endogenous ribonuclease 3 (rnc) and this protein. The tracrRNA serves as a guide for ribonuclease 3-aided processing of pre-crRNA. Subsequently Cas9/crRNA/tracrRNA endonucleolytically cleaves linear or circular dsDNA target complementary to the spacer; Cas9 is inactive in the absence of the 2 guide RNAs (gRNA). Cas9 recognizes the protospacer adjacent motif (PAM) in the CRISPR repeat sequences to help distinguish self versus nonself, as targets within the bacterial CRISPR locus do not have PAMs. PAM recognition is also required for catalytic activity.</text>
</comment>
<evidence type="ECO:0000256" key="2">
    <source>
        <dbReference type="ARBA" id="ARBA00022722"/>
    </source>
</evidence>
<evidence type="ECO:0000256" key="7">
    <source>
        <dbReference type="ARBA" id="ARBA00022884"/>
    </source>
</evidence>
<evidence type="ECO:0000313" key="16">
    <source>
        <dbReference type="Proteomes" id="UP000645390"/>
    </source>
</evidence>
<dbReference type="PROSITE" id="PS51749">
    <property type="entry name" value="HNH_CAS9"/>
    <property type="match status" value="1"/>
</dbReference>
<dbReference type="InterPro" id="IPR033114">
    <property type="entry name" value="HNH_CAS9"/>
</dbReference>
<keyword evidence="2 12" id="KW-0540">Nuclease</keyword>
<keyword evidence="9 12" id="KW-0238">DNA-binding</keyword>
<comment type="subunit">
    <text evidence="11 12">Monomer. Binds crRNA and tracrRNA.</text>
</comment>
<accession>A0ABQ2BIX2</accession>
<keyword evidence="5 12" id="KW-0378">Hydrolase</keyword>
<dbReference type="Proteomes" id="UP000645390">
    <property type="component" value="Unassembled WGS sequence"/>
</dbReference>
<sequence length="1384" mass="161037">MKKILGLDLGTNSIGWALIEVDELNGPFQILAMGSRIIPLDADARDQFQKGQAISKNKDRTTARTQRKGYDRKQLKKSDDFKYSLKKILEKLNIFPTDELLNLPSLDLWKLRSNAVSNNEEISPKQLGRILYLLNQKRGYKSSRSEANADKKDTDYVVEVKGRYKLLKEKNQTLGQYFYDELSSANQNNTYFRVKEKVYPREAYIEEFDAIINTQKSKHSFLTDDVIHSLRNEIIYYQRKLKSQKGLVSICEFEGFETSYFDKKTQQDKTIFTGPKVAPRTSPLFQLCKIWEVVNNISIKIKNPEGSKYKWDDRIPTIEEKQTIVNHLLENENLSFAELLKILELKKEQVYANKQILKGIQGNTTYSAIHKITGNSEHVKFDTHTIPSKHFAVLIDKKTGEILDERDSVELNSALEQEPFYQLWHTIYSIKELDECKNALMKRFNFEEEIAEKLSKIDFNKQAFGNKSNKAMRKMLPYLMLGYNQADAESFAGYNRRLTKEEKSKNVSDEPLQLLAKNSLRQPVVEKILNQMINVVNAIIEKYGKPEEIRVELARELKQSKDEREDTDKQNGFNKKLNELVVTKLSELGLPTTKRYIQKYKFIFPAKDKNWKEAQVANQCIYCGETFNLTEALSGDNFDVDHIVPKALLFDDSQTNKVLVHRNCNSTKTNNTAYDYISKKGGNALGEYILRVDEWFKRGIISYGKMQRLKVSFEEYQERKKVGKETEADKRIWENFIDRQLRETAYIARKAKEILGKVCHNVTSTEGNVTAKLRGLWGWDDVLMNLQLPKYKEIGQTQIKEWTSDHGNRKHQKEEIANWTKRDDHRHHAIDALVIACTQQGFIQRINTLSSSETKDEMQREIDFAKKKYGNNYDEKILNENNEIVKGQKEKNNQLNSYLISQRPENFTTKYIEQEADKILVSFKAGKKVATISKFKATGKNKETGVIVPRGALHEQFVYGKIKTIAKDFKTGLLIKYPIKYLFENPDLIAEPIVKTKVEERLNDFGRDIKKCIESLKKFPIYLDLAKSIVLISSYCYKDEFVIKYKITDLKNDDVKYIIDEKVMHLVQERLDAHNGKEKEAFKDILWFNENKRIPILTVRCFTGLSAVQAIKKDENGKEIGFAKTGNNHHIALYKDNTGKHIQHLCTFWHAVERKKFKIPYIINNTNTLWNDLINKELPQSFLDKLPTDNLDLQLSMQQNEMFVLGLSQEEFDEAIQQNNKALLSKNIYLVWSIGDNQYWFRHHLETKNSELKVTIGAKESRRFYLFKSIGAFLSKNPIKVRLNHLGEITKVGEGHTKEQRYISSEVNLLLLNEPTAIYQTQNRLKIFNSFEEAKQDEIDFIIKQSPIDRIKHTVDLILKAYGFNEEDLRIRKQNNTIRIIKAE</sequence>
<dbReference type="HAMAP" id="MF_01480">
    <property type="entry name" value="Cas9"/>
    <property type="match status" value="1"/>
</dbReference>
<evidence type="ECO:0000256" key="5">
    <source>
        <dbReference type="ARBA" id="ARBA00022801"/>
    </source>
</evidence>
<feature type="domain" description="HNH Cas9-type" evidence="14">
    <location>
        <begin position="560"/>
        <end position="741"/>
    </location>
</feature>
<evidence type="ECO:0000256" key="1">
    <source>
        <dbReference type="ARBA" id="ARBA00001946"/>
    </source>
</evidence>
<name>A0ABQ2BIX2_9SPHI</name>
<feature type="binding site" evidence="12">
    <location>
        <position position="828"/>
    </location>
    <ligand>
        <name>Mg(2+)</name>
        <dbReference type="ChEBI" id="CHEBI:18420"/>
        <label>2</label>
    </ligand>
</feature>